<dbReference type="Gramene" id="TVU40739">
    <property type="protein sequence ID" value="TVU40739"/>
    <property type="gene ID" value="EJB05_14214"/>
</dbReference>
<evidence type="ECO:0000259" key="1">
    <source>
        <dbReference type="Pfam" id="PF00646"/>
    </source>
</evidence>
<dbReference type="InterPro" id="IPR001810">
    <property type="entry name" value="F-box_dom"/>
</dbReference>
<dbReference type="PANTHER" id="PTHR32133">
    <property type="entry name" value="OS07G0120400 PROTEIN"/>
    <property type="match status" value="1"/>
</dbReference>
<proteinExistence type="predicted"/>
<feature type="non-terminal residue" evidence="2">
    <location>
        <position position="1"/>
    </location>
</feature>
<evidence type="ECO:0000313" key="3">
    <source>
        <dbReference type="Proteomes" id="UP000324897"/>
    </source>
</evidence>
<dbReference type="PANTHER" id="PTHR32133:SF408">
    <property type="entry name" value="OS07G0120400 PROTEIN"/>
    <property type="match status" value="1"/>
</dbReference>
<dbReference type="AlphaFoldDB" id="A0A5J9VWY5"/>
<keyword evidence="3" id="KW-1185">Reference proteome</keyword>
<dbReference type="Pfam" id="PF00646">
    <property type="entry name" value="F-box"/>
    <property type="match status" value="1"/>
</dbReference>
<gene>
    <name evidence="2" type="ORF">EJB05_14214</name>
</gene>
<accession>A0A5J9VWY5</accession>
<organism evidence="2 3">
    <name type="scientific">Eragrostis curvula</name>
    <name type="common">weeping love grass</name>
    <dbReference type="NCBI Taxonomy" id="38414"/>
    <lineage>
        <taxon>Eukaryota</taxon>
        <taxon>Viridiplantae</taxon>
        <taxon>Streptophyta</taxon>
        <taxon>Embryophyta</taxon>
        <taxon>Tracheophyta</taxon>
        <taxon>Spermatophyta</taxon>
        <taxon>Magnoliopsida</taxon>
        <taxon>Liliopsida</taxon>
        <taxon>Poales</taxon>
        <taxon>Poaceae</taxon>
        <taxon>PACMAD clade</taxon>
        <taxon>Chloridoideae</taxon>
        <taxon>Eragrostideae</taxon>
        <taxon>Eragrostidinae</taxon>
        <taxon>Eragrostis</taxon>
    </lineage>
</organism>
<sequence>TPIRSNGLVNLMQSRRVCLPHRTTEPDPQPYRNISMAPPRRPRSLPELMDDLIGEILLRVPPDEPSHLIRATLVCKPWRRILFDPVFLRRYREFHRTPPLLGFLRFDYNETKFISTITTSPFSTLEEFHLGLWSLWRTLDCRHGRVLYYSIDDVGFRQDLLLWDPIPGAQQCFSMPISSTICSAAVLCVADRCNHFDCHGGPFRVVFAGTDEDSVSWLSEYSSVAGAWSALTSVDFSASNKVASDSYIDMRPSLFTGDAVYFFIQDGKAILRYDLGQKGQSVLDTSDLCVNTGSLMMAEDGGLGFAGVKDYILSLWSWKANAKGIAGWNYAKVIGFVEGTNTIVISTHAYTFTLEIKSRQVRKVTHGLGDIVVLSYTSFYAPGTSSVLDAK</sequence>
<dbReference type="EMBL" id="RWGY01000007">
    <property type="protein sequence ID" value="TVU40739.1"/>
    <property type="molecule type" value="Genomic_DNA"/>
</dbReference>
<dbReference type="Proteomes" id="UP000324897">
    <property type="component" value="Chromosome 4"/>
</dbReference>
<dbReference type="SUPFAM" id="SSF81383">
    <property type="entry name" value="F-box domain"/>
    <property type="match status" value="1"/>
</dbReference>
<reference evidence="2 3" key="1">
    <citation type="journal article" date="2019" name="Sci. Rep.">
        <title>A high-quality genome of Eragrostis curvula grass provides insights into Poaceae evolution and supports new strategies to enhance forage quality.</title>
        <authorList>
            <person name="Carballo J."/>
            <person name="Santos B.A.C.M."/>
            <person name="Zappacosta D."/>
            <person name="Garbus I."/>
            <person name="Selva J.P."/>
            <person name="Gallo C.A."/>
            <person name="Diaz A."/>
            <person name="Albertini E."/>
            <person name="Caccamo M."/>
            <person name="Echenique V."/>
        </authorList>
    </citation>
    <scope>NUCLEOTIDE SEQUENCE [LARGE SCALE GENOMIC DNA]</scope>
    <source>
        <strain evidence="3">cv. Victoria</strain>
        <tissue evidence="2">Leaf</tissue>
    </source>
</reference>
<feature type="domain" description="F-box" evidence="1">
    <location>
        <begin position="50"/>
        <end position="88"/>
    </location>
</feature>
<comment type="caution">
    <text evidence="2">The sequence shown here is derived from an EMBL/GenBank/DDBJ whole genome shotgun (WGS) entry which is preliminary data.</text>
</comment>
<dbReference type="InterPro" id="IPR036047">
    <property type="entry name" value="F-box-like_dom_sf"/>
</dbReference>
<dbReference type="Gene3D" id="1.20.1280.50">
    <property type="match status" value="1"/>
</dbReference>
<name>A0A5J9VWY5_9POAL</name>
<evidence type="ECO:0000313" key="2">
    <source>
        <dbReference type="EMBL" id="TVU40739.1"/>
    </source>
</evidence>
<protein>
    <recommendedName>
        <fullName evidence="1">F-box domain-containing protein</fullName>
    </recommendedName>
</protein>
<dbReference type="OrthoDB" id="690324at2759"/>